<dbReference type="InterPro" id="IPR025364">
    <property type="entry name" value="DUF4268"/>
</dbReference>
<dbReference type="EMBL" id="FQUU01000001">
    <property type="protein sequence ID" value="SHE39526.1"/>
    <property type="molecule type" value="Genomic_DNA"/>
</dbReference>
<feature type="domain" description="DUF4268" evidence="1">
    <location>
        <begin position="17"/>
        <end position="151"/>
    </location>
</feature>
<organism evidence="2 3">
    <name type="scientific">Flavisolibacter ginsengisoli DSM 18119</name>
    <dbReference type="NCBI Taxonomy" id="1121884"/>
    <lineage>
        <taxon>Bacteria</taxon>
        <taxon>Pseudomonadati</taxon>
        <taxon>Bacteroidota</taxon>
        <taxon>Chitinophagia</taxon>
        <taxon>Chitinophagales</taxon>
        <taxon>Chitinophagaceae</taxon>
        <taxon>Flavisolibacter</taxon>
    </lineage>
</organism>
<evidence type="ECO:0000313" key="2">
    <source>
        <dbReference type="EMBL" id="SHE39526.1"/>
    </source>
</evidence>
<evidence type="ECO:0000259" key="1">
    <source>
        <dbReference type="Pfam" id="PF14088"/>
    </source>
</evidence>
<accession>A0A1M4T4U9</accession>
<evidence type="ECO:0000313" key="3">
    <source>
        <dbReference type="Proteomes" id="UP000184048"/>
    </source>
</evidence>
<dbReference type="AlphaFoldDB" id="A0A1M4T4U9"/>
<dbReference type="Proteomes" id="UP000184048">
    <property type="component" value="Unassembled WGS sequence"/>
</dbReference>
<gene>
    <name evidence="2" type="ORF">SAMN02745131_00346</name>
</gene>
<protein>
    <recommendedName>
        <fullName evidence="1">DUF4268 domain-containing protein</fullName>
    </recommendedName>
</protein>
<keyword evidence="3" id="KW-1185">Reference proteome</keyword>
<reference evidence="2 3" key="1">
    <citation type="submission" date="2016-11" db="EMBL/GenBank/DDBJ databases">
        <authorList>
            <person name="Jaros S."/>
            <person name="Januszkiewicz K."/>
            <person name="Wedrychowicz H."/>
        </authorList>
    </citation>
    <scope>NUCLEOTIDE SEQUENCE [LARGE SCALE GENOMIC DNA]</scope>
    <source>
        <strain evidence="2 3">DSM 18119</strain>
    </source>
</reference>
<proteinExistence type="predicted"/>
<sequence>MPANFVYMYSKQEASILKHQFWTSFGLYMNPLLSSEGEKINWVNYKTGEKNIRFKMHADNKAAYTAIVLNHKDAGIRELYFEQLFELKNVMDKTLPGSWQWLLNSEDENGQPVSIVYDEIEGVSIFNKQDWPKLISFFKPRIIALDEFWNMVKYSFDSLK</sequence>
<dbReference type="Pfam" id="PF14088">
    <property type="entry name" value="DUF4268"/>
    <property type="match status" value="1"/>
</dbReference>
<name>A0A1M4T4U9_9BACT</name>
<dbReference type="STRING" id="1121884.SAMN02745131_00346"/>